<comment type="subcellular location">
    <subcellularLocation>
        <location evidence="1">Nucleus</location>
    </subcellularLocation>
</comment>
<organism evidence="5 6">
    <name type="scientific">Tortispora caseinolytica NRRL Y-17796</name>
    <dbReference type="NCBI Taxonomy" id="767744"/>
    <lineage>
        <taxon>Eukaryota</taxon>
        <taxon>Fungi</taxon>
        <taxon>Dikarya</taxon>
        <taxon>Ascomycota</taxon>
        <taxon>Saccharomycotina</taxon>
        <taxon>Trigonopsidomycetes</taxon>
        <taxon>Trigonopsidales</taxon>
        <taxon>Trigonopsidaceae</taxon>
        <taxon>Tortispora</taxon>
    </lineage>
</organism>
<sequence>MSDIAAIQSRIMVSETEIRKLQSSFRMFIDADPSAADIDNARNRIGIDLQACRDTLKALEIQAQVARTEISNYTEKSDNLLQTTIPQLDSEIKRLNMTLEVAKKRKSERMDINACAESITTGRLSRRFTNGIKWPTSKATGQRYAAYPKTAATMQKELDIILGKIAAEEAEALNLQSKILKREQWVEDIVKELHSRKEDLVSSLMSESDESDDEDQPETEATEATNAVDDADDASQLSEKEDTEMEETEREGTEITDSVATDDDAEDEEMNDADSS</sequence>
<dbReference type="GO" id="GO:0000445">
    <property type="term" value="C:THO complex part of transcription export complex"/>
    <property type="evidence" value="ECO:0007669"/>
    <property type="project" value="InterPro"/>
</dbReference>
<dbReference type="EMBL" id="KV453841">
    <property type="protein sequence ID" value="ODV91600.1"/>
    <property type="molecule type" value="Genomic_DNA"/>
</dbReference>
<feature type="region of interest" description="Disordered" evidence="4">
    <location>
        <begin position="198"/>
        <end position="276"/>
    </location>
</feature>
<name>A0A1E4TIL1_9ASCO</name>
<keyword evidence="2" id="KW-0539">Nucleus</keyword>
<dbReference type="Proteomes" id="UP000095023">
    <property type="component" value="Unassembled WGS sequence"/>
</dbReference>
<feature type="coiled-coil region" evidence="3">
    <location>
        <begin position="49"/>
        <end position="105"/>
    </location>
</feature>
<feature type="compositionally biased region" description="Acidic residues" evidence="4">
    <location>
        <begin position="260"/>
        <end position="276"/>
    </location>
</feature>
<evidence type="ECO:0000256" key="3">
    <source>
        <dbReference type="SAM" id="Coils"/>
    </source>
</evidence>
<dbReference type="AlphaFoldDB" id="A0A1E4TIL1"/>
<protein>
    <submittedName>
        <fullName evidence="5">Uncharacterized protein</fullName>
    </submittedName>
</protein>
<dbReference type="Pfam" id="PF05615">
    <property type="entry name" value="THOC7"/>
    <property type="match status" value="1"/>
</dbReference>
<evidence type="ECO:0000256" key="4">
    <source>
        <dbReference type="SAM" id="MobiDB-lite"/>
    </source>
</evidence>
<evidence type="ECO:0000256" key="1">
    <source>
        <dbReference type="ARBA" id="ARBA00004123"/>
    </source>
</evidence>
<dbReference type="GO" id="GO:0006397">
    <property type="term" value="P:mRNA processing"/>
    <property type="evidence" value="ECO:0007669"/>
    <property type="project" value="InterPro"/>
</dbReference>
<evidence type="ECO:0000313" key="5">
    <source>
        <dbReference type="EMBL" id="ODV91600.1"/>
    </source>
</evidence>
<feature type="compositionally biased region" description="Acidic residues" evidence="4">
    <location>
        <begin position="207"/>
        <end position="221"/>
    </location>
</feature>
<evidence type="ECO:0000256" key="2">
    <source>
        <dbReference type="ARBA" id="ARBA00023242"/>
    </source>
</evidence>
<keyword evidence="6" id="KW-1185">Reference proteome</keyword>
<keyword evidence="3" id="KW-0175">Coiled coil</keyword>
<proteinExistence type="predicted"/>
<gene>
    <name evidence="5" type="ORF">CANCADRAFT_73260</name>
</gene>
<accession>A0A1E4TIL1</accession>
<dbReference type="InterPro" id="IPR008501">
    <property type="entry name" value="THOC7/Mft1"/>
</dbReference>
<evidence type="ECO:0000313" key="6">
    <source>
        <dbReference type="Proteomes" id="UP000095023"/>
    </source>
</evidence>
<reference evidence="6" key="1">
    <citation type="submission" date="2016-02" db="EMBL/GenBank/DDBJ databases">
        <title>Comparative genomics of biotechnologically important yeasts.</title>
        <authorList>
            <consortium name="DOE Joint Genome Institute"/>
            <person name="Riley R."/>
            <person name="Haridas S."/>
            <person name="Wolfe K.H."/>
            <person name="Lopes M.R."/>
            <person name="Hittinger C.T."/>
            <person name="Goker M."/>
            <person name="Salamov A."/>
            <person name="Wisecaver J."/>
            <person name="Long T.M."/>
            <person name="Aerts A.L."/>
            <person name="Barry K."/>
            <person name="Choi C."/>
            <person name="Clum A."/>
            <person name="Coughlan A.Y."/>
            <person name="Deshpande S."/>
            <person name="Douglass A.P."/>
            <person name="Hanson S.J."/>
            <person name="Klenk H.-P."/>
            <person name="Labutti K."/>
            <person name="Lapidus A."/>
            <person name="Lindquist E."/>
            <person name="Lipzen A."/>
            <person name="Meier-Kolthoff J.P."/>
            <person name="Ohm R.A."/>
            <person name="Otillar R.P."/>
            <person name="Pangilinan J."/>
            <person name="Peng Y."/>
            <person name="Rokas A."/>
            <person name="Rosa C.A."/>
            <person name="Scheuner C."/>
            <person name="Sibirny A.A."/>
            <person name="Slot J.C."/>
            <person name="Stielow J.B."/>
            <person name="Sun H."/>
            <person name="Kurtzman C.P."/>
            <person name="Blackwell M."/>
            <person name="Jeffries T.W."/>
            <person name="Grigoriev I.V."/>
        </authorList>
    </citation>
    <scope>NUCLEOTIDE SEQUENCE [LARGE SCALE GENOMIC DNA]</scope>
    <source>
        <strain evidence="6">NRRL Y-17796</strain>
    </source>
</reference>